<dbReference type="AlphaFoldDB" id="A0A6A6GBH2"/>
<dbReference type="OrthoDB" id="10017101at2759"/>
<dbReference type="Gene3D" id="3.40.50.150">
    <property type="entry name" value="Vaccinia Virus protein VP39"/>
    <property type="match status" value="1"/>
</dbReference>
<evidence type="ECO:0000313" key="5">
    <source>
        <dbReference type="EMBL" id="KAF2223074.1"/>
    </source>
</evidence>
<dbReference type="SUPFAM" id="SSF53335">
    <property type="entry name" value="S-adenosyl-L-methionine-dependent methyltransferases"/>
    <property type="match status" value="1"/>
</dbReference>
<keyword evidence="3 5" id="KW-0808">Transferase</keyword>
<accession>A0A6A6GBH2</accession>
<dbReference type="EMBL" id="ML992507">
    <property type="protein sequence ID" value="KAF2223074.1"/>
    <property type="molecule type" value="Genomic_DNA"/>
</dbReference>
<keyword evidence="6" id="KW-1185">Reference proteome</keyword>
<dbReference type="GO" id="GO:0008757">
    <property type="term" value="F:S-adenosylmethionine-dependent methyltransferase activity"/>
    <property type="evidence" value="ECO:0007669"/>
    <property type="project" value="InterPro"/>
</dbReference>
<name>A0A6A6GBH2_9PEZI</name>
<comment type="similarity">
    <text evidence="1">Belongs to the methyltransferase superfamily.</text>
</comment>
<evidence type="ECO:0000256" key="3">
    <source>
        <dbReference type="ARBA" id="ARBA00022679"/>
    </source>
</evidence>
<dbReference type="InterPro" id="IPR051052">
    <property type="entry name" value="Diverse_substrate_MTase"/>
</dbReference>
<reference evidence="6" key="1">
    <citation type="journal article" date="2020" name="Stud. Mycol.">
        <title>101 Dothideomycetes genomes: A test case for predicting lifestyles and emergence of pathogens.</title>
        <authorList>
            <person name="Haridas S."/>
            <person name="Albert R."/>
            <person name="Binder M."/>
            <person name="Bloem J."/>
            <person name="LaButti K."/>
            <person name="Salamov A."/>
            <person name="Andreopoulos B."/>
            <person name="Baker S."/>
            <person name="Barry K."/>
            <person name="Bills G."/>
            <person name="Bluhm B."/>
            <person name="Cannon C."/>
            <person name="Castanera R."/>
            <person name="Culley D."/>
            <person name="Daum C."/>
            <person name="Ezra D."/>
            <person name="Gonzalez J."/>
            <person name="Henrissat B."/>
            <person name="Kuo A."/>
            <person name="Liang C."/>
            <person name="Lipzen A."/>
            <person name="Lutzoni F."/>
            <person name="Magnuson J."/>
            <person name="Mondo S."/>
            <person name="Nolan M."/>
            <person name="Ohm R."/>
            <person name="Pangilinan J."/>
            <person name="Park H.-J."/>
            <person name="Ramirez L."/>
            <person name="Alfaro M."/>
            <person name="Sun H."/>
            <person name="Tritt A."/>
            <person name="Yoshinaga Y."/>
            <person name="Zwiers L.-H."/>
            <person name="Turgeon B."/>
            <person name="Goodwin S."/>
            <person name="Spatafora J."/>
            <person name="Crous P."/>
            <person name="Grigoriev I."/>
        </authorList>
    </citation>
    <scope>NUCLEOTIDE SEQUENCE [LARGE SCALE GENOMIC DNA]</scope>
    <source>
        <strain evidence="6">CECT 20119</strain>
    </source>
</reference>
<dbReference type="CDD" id="cd02440">
    <property type="entry name" value="AdoMet_MTases"/>
    <property type="match status" value="1"/>
</dbReference>
<dbReference type="PANTHER" id="PTHR44942:SF4">
    <property type="entry name" value="METHYLTRANSFERASE TYPE 11 DOMAIN-CONTAINING PROTEIN"/>
    <property type="match status" value="1"/>
</dbReference>
<gene>
    <name evidence="5" type="ORF">BDZ85DRAFT_262930</name>
</gene>
<organism evidence="5 6">
    <name type="scientific">Elsinoe ampelina</name>
    <dbReference type="NCBI Taxonomy" id="302913"/>
    <lineage>
        <taxon>Eukaryota</taxon>
        <taxon>Fungi</taxon>
        <taxon>Dikarya</taxon>
        <taxon>Ascomycota</taxon>
        <taxon>Pezizomycotina</taxon>
        <taxon>Dothideomycetes</taxon>
        <taxon>Dothideomycetidae</taxon>
        <taxon>Myriangiales</taxon>
        <taxon>Elsinoaceae</taxon>
        <taxon>Elsinoe</taxon>
    </lineage>
</organism>
<protein>
    <submittedName>
        <fullName evidence="5">S-adenosyl-L-methionine-dependent methyltransferase</fullName>
    </submittedName>
</protein>
<dbReference type="Proteomes" id="UP000799538">
    <property type="component" value="Unassembled WGS sequence"/>
</dbReference>
<dbReference type="GO" id="GO:0032259">
    <property type="term" value="P:methylation"/>
    <property type="evidence" value="ECO:0007669"/>
    <property type="project" value="UniProtKB-KW"/>
</dbReference>
<evidence type="ECO:0000259" key="4">
    <source>
        <dbReference type="Pfam" id="PF08241"/>
    </source>
</evidence>
<evidence type="ECO:0000313" key="6">
    <source>
        <dbReference type="Proteomes" id="UP000799538"/>
    </source>
</evidence>
<dbReference type="InterPro" id="IPR029063">
    <property type="entry name" value="SAM-dependent_MTases_sf"/>
</dbReference>
<keyword evidence="2 5" id="KW-0489">Methyltransferase</keyword>
<evidence type="ECO:0000256" key="2">
    <source>
        <dbReference type="ARBA" id="ARBA00022603"/>
    </source>
</evidence>
<evidence type="ECO:0000256" key="1">
    <source>
        <dbReference type="ARBA" id="ARBA00008361"/>
    </source>
</evidence>
<feature type="domain" description="Methyltransferase type 11" evidence="4">
    <location>
        <begin position="79"/>
        <end position="175"/>
    </location>
</feature>
<sequence length="317" mass="34839">MTVEFLAAQVQIPSTSTPSVIITHHSPLNHSIHRSTNMSYTNGGYNPDSPKVWKRYADRTAEKCAHYLIPYLKPTDNIIDVGCGPGSITVGLAKRCPQGRTIGVDLTDGLISEATNLWKGTPNLTFEVGNAEDLSQYGDNSFDVVHAHACVVHLSDPIKAFKEFHRICKPGGIVATADPLFPAVLDIKPEIPGLRESFPLKAKWMKKQGSNPDAGMEKEKWAREAGFGGDGGDIKVMVEGFPHTNTLNPLRLSDEFADDVVKDGLATREQVELWQDAWKRWEEAEEREVVTPHQKMLCWKAKKGSVGNGAVNGSDSH</sequence>
<dbReference type="InterPro" id="IPR013216">
    <property type="entry name" value="Methyltransf_11"/>
</dbReference>
<proteinExistence type="inferred from homology"/>
<dbReference type="Pfam" id="PF08241">
    <property type="entry name" value="Methyltransf_11"/>
    <property type="match status" value="1"/>
</dbReference>
<dbReference type="PANTHER" id="PTHR44942">
    <property type="entry name" value="METHYLTRANSF_11 DOMAIN-CONTAINING PROTEIN"/>
    <property type="match status" value="1"/>
</dbReference>